<proteinExistence type="predicted"/>
<name>A0ABN6U6Y2_9NOCA</name>
<reference evidence="1 2" key="1">
    <citation type="submission" date="2022-11" db="EMBL/GenBank/DDBJ databases">
        <title>Genome Sequencing of Nocardia sp. ON39_IFM12276 and assembly.</title>
        <authorList>
            <person name="Shimojima M."/>
            <person name="Toyokawa M."/>
            <person name="Uesaka K."/>
        </authorList>
    </citation>
    <scope>NUCLEOTIDE SEQUENCE [LARGE SCALE GENOMIC DNA]</scope>
    <source>
        <strain evidence="1 2">IFM 12276</strain>
    </source>
</reference>
<evidence type="ECO:0000313" key="1">
    <source>
        <dbReference type="EMBL" id="BDU01052.1"/>
    </source>
</evidence>
<organism evidence="1 2">
    <name type="scientific">Nocardia sputorum</name>
    <dbReference type="NCBI Taxonomy" id="2984338"/>
    <lineage>
        <taxon>Bacteria</taxon>
        <taxon>Bacillati</taxon>
        <taxon>Actinomycetota</taxon>
        <taxon>Actinomycetes</taxon>
        <taxon>Mycobacteriales</taxon>
        <taxon>Nocardiaceae</taxon>
        <taxon>Nocardia</taxon>
    </lineage>
</organism>
<keyword evidence="2" id="KW-1185">Reference proteome</keyword>
<protein>
    <submittedName>
        <fullName evidence="1">Uncharacterized protein</fullName>
    </submittedName>
</protein>
<sequence>MDVDRVQRVMRQLVSVTVRFSVSEILGDADEKHREMRDIPRAPMGETQEEEFSRILAESSQHQKEWQRTDAQLRIATSVMVNPWIEVISYIATGGLGLAIAQGLGMVPKLLDLGIRVSTLGPEREIRMRELRNHAANLDDEYIQILSNSTTRQASAASSNLR</sequence>
<accession>A0ABN6U6Y2</accession>
<dbReference type="EMBL" id="AP026978">
    <property type="protein sequence ID" value="BDU01052.1"/>
    <property type="molecule type" value="Genomic_DNA"/>
</dbReference>
<evidence type="ECO:0000313" key="2">
    <source>
        <dbReference type="Proteomes" id="UP001317870"/>
    </source>
</evidence>
<dbReference type="Proteomes" id="UP001317870">
    <property type="component" value="Chromosome"/>
</dbReference>
<gene>
    <name evidence="1" type="ORF">IFM12276_40800</name>
</gene>